<evidence type="ECO:0000313" key="3">
    <source>
        <dbReference type="EMBL" id="ORY78900.1"/>
    </source>
</evidence>
<feature type="region of interest" description="Disordered" evidence="1">
    <location>
        <begin position="606"/>
        <end position="637"/>
    </location>
</feature>
<dbReference type="SMART" id="SM00066">
    <property type="entry name" value="GAL4"/>
    <property type="match status" value="1"/>
</dbReference>
<dbReference type="PROSITE" id="PS00463">
    <property type="entry name" value="ZN2_CY6_FUNGAL_1"/>
    <property type="match status" value="1"/>
</dbReference>
<dbReference type="SUPFAM" id="SSF57701">
    <property type="entry name" value="Zn2/Cys6 DNA-binding domain"/>
    <property type="match status" value="1"/>
</dbReference>
<dbReference type="PROSITE" id="PS50048">
    <property type="entry name" value="ZN2_CY6_FUNGAL_2"/>
    <property type="match status" value="1"/>
</dbReference>
<accession>A0A1Y2F4R8</accession>
<dbReference type="STRING" id="106004.A0A1Y2F4R8"/>
<dbReference type="OrthoDB" id="39175at2759"/>
<evidence type="ECO:0000313" key="4">
    <source>
        <dbReference type="Proteomes" id="UP000193467"/>
    </source>
</evidence>
<reference evidence="3 4" key="1">
    <citation type="submission" date="2016-07" db="EMBL/GenBank/DDBJ databases">
        <title>Pervasive Adenine N6-methylation of Active Genes in Fungi.</title>
        <authorList>
            <consortium name="DOE Joint Genome Institute"/>
            <person name="Mondo S.J."/>
            <person name="Dannebaum R.O."/>
            <person name="Kuo R.C."/>
            <person name="Labutti K."/>
            <person name="Haridas S."/>
            <person name="Kuo A."/>
            <person name="Salamov A."/>
            <person name="Ahrendt S.R."/>
            <person name="Lipzen A."/>
            <person name="Sullivan W."/>
            <person name="Andreopoulos W.B."/>
            <person name="Clum A."/>
            <person name="Lindquist E."/>
            <person name="Daum C."/>
            <person name="Ramamoorthy G.K."/>
            <person name="Gryganskyi A."/>
            <person name="Culley D."/>
            <person name="Magnuson J.K."/>
            <person name="James T.Y."/>
            <person name="O'Malley M.A."/>
            <person name="Stajich J.E."/>
            <person name="Spatafora J.W."/>
            <person name="Visel A."/>
            <person name="Grigoriev I.V."/>
        </authorList>
    </citation>
    <scope>NUCLEOTIDE SEQUENCE [LARGE SCALE GENOMIC DNA]</scope>
    <source>
        <strain evidence="3 4">62-1032</strain>
    </source>
</reference>
<dbReference type="Pfam" id="PF00172">
    <property type="entry name" value="Zn_clus"/>
    <property type="match status" value="1"/>
</dbReference>
<dbReference type="InParanoid" id="A0A1Y2F4R8"/>
<dbReference type="Proteomes" id="UP000193467">
    <property type="component" value="Unassembled WGS sequence"/>
</dbReference>
<feature type="compositionally biased region" description="Low complexity" evidence="1">
    <location>
        <begin position="606"/>
        <end position="627"/>
    </location>
</feature>
<comment type="caution">
    <text evidence="3">The sequence shown here is derived from an EMBL/GenBank/DDBJ whole genome shotgun (WGS) entry which is preliminary data.</text>
</comment>
<dbReference type="CDD" id="cd00067">
    <property type="entry name" value="GAL4"/>
    <property type="match status" value="1"/>
</dbReference>
<proteinExistence type="predicted"/>
<feature type="domain" description="Zn(2)-C6 fungal-type" evidence="2">
    <location>
        <begin position="20"/>
        <end position="54"/>
    </location>
</feature>
<evidence type="ECO:0000259" key="2">
    <source>
        <dbReference type="PROSITE" id="PS50048"/>
    </source>
</evidence>
<dbReference type="InterPro" id="IPR036864">
    <property type="entry name" value="Zn2-C6_fun-type_DNA-bd_sf"/>
</dbReference>
<keyword evidence="4" id="KW-1185">Reference proteome</keyword>
<dbReference type="Gene3D" id="4.10.240.10">
    <property type="entry name" value="Zn(2)-C6 fungal-type DNA-binding domain"/>
    <property type="match status" value="1"/>
</dbReference>
<name>A0A1Y2F4R8_9BASI</name>
<protein>
    <recommendedName>
        <fullName evidence="2">Zn(2)-C6 fungal-type domain-containing protein</fullName>
    </recommendedName>
</protein>
<dbReference type="InterPro" id="IPR001138">
    <property type="entry name" value="Zn2Cys6_DnaBD"/>
</dbReference>
<evidence type="ECO:0000256" key="1">
    <source>
        <dbReference type="SAM" id="MobiDB-lite"/>
    </source>
</evidence>
<organism evidence="3 4">
    <name type="scientific">Leucosporidium creatinivorum</name>
    <dbReference type="NCBI Taxonomy" id="106004"/>
    <lineage>
        <taxon>Eukaryota</taxon>
        <taxon>Fungi</taxon>
        <taxon>Dikarya</taxon>
        <taxon>Basidiomycota</taxon>
        <taxon>Pucciniomycotina</taxon>
        <taxon>Microbotryomycetes</taxon>
        <taxon>Leucosporidiales</taxon>
        <taxon>Leucosporidium</taxon>
    </lineage>
</organism>
<dbReference type="GO" id="GO:0000981">
    <property type="term" value="F:DNA-binding transcription factor activity, RNA polymerase II-specific"/>
    <property type="evidence" value="ECO:0007669"/>
    <property type="project" value="InterPro"/>
</dbReference>
<sequence>MSSSSSSSTPPAVKKAGRLTCDSCRIRKVKCIPPSDGAGGPCTQCSRHSVPCTHTPHVRKKMLPRNGKRIEQCRAAASESTRINNADDSGSPELTMTRVDGALACAQVSTILASHLLQQFRQTPETYLSLLDLSGLIREVESVSGRVDLLPPTHEALARVIMAQTACYSSHPLLFGPPLTPNSSSGIPSFDLVAGPSPPPFTDLREYGRRRASLCHELREAAVRCVWEKGTMAKVDDDENAATCWIVSRLVEGQPEGAGTPYLVAAVTQFRILASKGHSSPRDSKWPFYFLLESLYSLQAGMPSTFTDSDFLLLCGPIPRPLGDYAHQARHMECIDVFDAFVCPYLYHAAALARTCVINFTGAYARQQPISAASMQEYLTSLESLHDLLTILDARADGLLGAMPPHIAATCRLAACRQLVNFGWCALALAPIQELKRRIAELDALGESGRTPMERGLQKEALAVMLAQASRIGDRATAIFVERASRISTLAWLSAHLVHLDYAGWWEQVKTSPAREEDRRSRAGGLLHAALLSGWTSITSAPVDAAIQEMNLYLSTPSSHYGLPLPPQQQIIPTDYNNILPFPSPGPQQPFFDSNSHAAHAAYWSSSGTPATGSASGSGSAHSSPATEDAPPQWAPLSSGMTAAAGWTYPDQTGFVEVGLEAPYYA</sequence>
<dbReference type="AlphaFoldDB" id="A0A1Y2F4R8"/>
<gene>
    <name evidence="3" type="ORF">BCR35DRAFT_304929</name>
</gene>
<dbReference type="EMBL" id="MCGR01000028">
    <property type="protein sequence ID" value="ORY78900.1"/>
    <property type="molecule type" value="Genomic_DNA"/>
</dbReference>
<dbReference type="GO" id="GO:0008270">
    <property type="term" value="F:zinc ion binding"/>
    <property type="evidence" value="ECO:0007669"/>
    <property type="project" value="InterPro"/>
</dbReference>